<evidence type="ECO:0000256" key="8">
    <source>
        <dbReference type="SAM" id="MobiDB-lite"/>
    </source>
</evidence>
<evidence type="ECO:0000256" key="2">
    <source>
        <dbReference type="ARBA" id="ARBA00005156"/>
    </source>
</evidence>
<feature type="compositionally biased region" description="Acidic residues" evidence="8">
    <location>
        <begin position="433"/>
        <end position="448"/>
    </location>
</feature>
<organism evidence="9 10">
    <name type="scientific">Carpinus fangiana</name>
    <dbReference type="NCBI Taxonomy" id="176857"/>
    <lineage>
        <taxon>Eukaryota</taxon>
        <taxon>Viridiplantae</taxon>
        <taxon>Streptophyta</taxon>
        <taxon>Embryophyta</taxon>
        <taxon>Tracheophyta</taxon>
        <taxon>Spermatophyta</taxon>
        <taxon>Magnoliopsida</taxon>
        <taxon>eudicotyledons</taxon>
        <taxon>Gunneridae</taxon>
        <taxon>Pentapetalae</taxon>
        <taxon>rosids</taxon>
        <taxon>fabids</taxon>
        <taxon>Fagales</taxon>
        <taxon>Betulaceae</taxon>
        <taxon>Carpinus</taxon>
    </lineage>
</organism>
<dbReference type="PANTHER" id="PTHR10762:SF2">
    <property type="entry name" value="2-(3-AMINO-3-CARBOXYPROPYL)HISTIDINE SYNTHASE SUBUNIT 2"/>
    <property type="match status" value="1"/>
</dbReference>
<evidence type="ECO:0000256" key="5">
    <source>
        <dbReference type="ARBA" id="ARBA00023004"/>
    </source>
</evidence>
<accession>A0A5N6KV60</accession>
<comment type="cofactor">
    <cofactor evidence="1">
        <name>[4Fe-4S] cluster</name>
        <dbReference type="ChEBI" id="CHEBI:49883"/>
    </cofactor>
</comment>
<keyword evidence="6 7" id="KW-0411">Iron-sulfur</keyword>
<dbReference type="UniPathway" id="UPA00559"/>
<dbReference type="OrthoDB" id="449241at2759"/>
<evidence type="ECO:0000256" key="3">
    <source>
        <dbReference type="ARBA" id="ARBA00006179"/>
    </source>
</evidence>
<comment type="pathway">
    <text evidence="2 7">Protein modification; peptidyl-diphthamide biosynthesis.</text>
</comment>
<evidence type="ECO:0000256" key="7">
    <source>
        <dbReference type="RuleBase" id="RU364133"/>
    </source>
</evidence>
<dbReference type="SFLD" id="SFLDS00032">
    <property type="entry name" value="Radical_SAM_3-amino-3-carboxyp"/>
    <property type="match status" value="1"/>
</dbReference>
<dbReference type="InterPro" id="IPR016435">
    <property type="entry name" value="DPH1/DPH2"/>
</dbReference>
<dbReference type="GO" id="GO:0051536">
    <property type="term" value="F:iron-sulfur cluster binding"/>
    <property type="evidence" value="ECO:0007669"/>
    <property type="project" value="UniProtKB-KW"/>
</dbReference>
<dbReference type="SFLD" id="SFLDG01121">
    <property type="entry name" value="Diphthamide_biosynthesis"/>
    <property type="match status" value="1"/>
</dbReference>
<dbReference type="PANTHER" id="PTHR10762">
    <property type="entry name" value="DIPHTHAMIDE BIOSYNTHESIS PROTEIN"/>
    <property type="match status" value="1"/>
</dbReference>
<dbReference type="AlphaFoldDB" id="A0A5N6KV60"/>
<dbReference type="NCBIfam" id="TIGR00322">
    <property type="entry name" value="diphth2_R"/>
    <property type="match status" value="1"/>
</dbReference>
<comment type="caution">
    <text evidence="9">The sequence shown here is derived from an EMBL/GenBank/DDBJ whole genome shotgun (WGS) entry which is preliminary data.</text>
</comment>
<gene>
    <name evidence="9" type="ORF">FH972_023428</name>
</gene>
<keyword evidence="4 7" id="KW-0479">Metal-binding</keyword>
<dbReference type="NCBIfam" id="TIGR00272">
    <property type="entry name" value="DPH2"/>
    <property type="match status" value="1"/>
</dbReference>
<evidence type="ECO:0000256" key="1">
    <source>
        <dbReference type="ARBA" id="ARBA00001966"/>
    </source>
</evidence>
<dbReference type="GO" id="GO:0046872">
    <property type="term" value="F:metal ion binding"/>
    <property type="evidence" value="ECO:0007669"/>
    <property type="project" value="UniProtKB-KW"/>
</dbReference>
<evidence type="ECO:0000313" key="10">
    <source>
        <dbReference type="Proteomes" id="UP000327013"/>
    </source>
</evidence>
<comment type="similarity">
    <text evidence="3 7">Belongs to the DPH1/DPH2 family. DPH2 subfamily.</text>
</comment>
<dbReference type="FunFam" id="3.40.50.11860:FF:000001">
    <property type="entry name" value="2-(3-amino-3-carboxypropyl)histidine synthase subunit 2"/>
    <property type="match status" value="1"/>
</dbReference>
<dbReference type="InterPro" id="IPR042265">
    <property type="entry name" value="DPH1/DPH2_3"/>
</dbReference>
<name>A0A5N6KV60_9ROSI</name>
<feature type="region of interest" description="Disordered" evidence="8">
    <location>
        <begin position="423"/>
        <end position="484"/>
    </location>
</feature>
<comment type="function">
    <text evidence="7">Required for the first step of diphthamide biosynthesis, a post-translational modification of histidine which occurs in elongation factor 2. DPH1 and DPH2 transfer a 3-amino-3-carboxypropyl (ACP) group from S-adenosyl-L-methionine (SAM) to a histidine residue, the reaction is assisted by a reduction system comprising DPH3 and a NADH-dependent reductase. Facilitates the reduction of the catalytic iron-sulfur cluster found in the DPH1 subunit.</text>
</comment>
<feature type="compositionally biased region" description="Polar residues" evidence="8">
    <location>
        <begin position="466"/>
        <end position="482"/>
    </location>
</feature>
<dbReference type="EMBL" id="VIBQ01000013">
    <property type="protein sequence ID" value="KAB8346386.1"/>
    <property type="molecule type" value="Genomic_DNA"/>
</dbReference>
<proteinExistence type="inferred from homology"/>
<dbReference type="GO" id="GO:0017183">
    <property type="term" value="P:protein histidyl modification to diphthamide"/>
    <property type="evidence" value="ECO:0007669"/>
    <property type="project" value="UniProtKB-UniPathway"/>
</dbReference>
<dbReference type="Pfam" id="PF01866">
    <property type="entry name" value="Diphthamide_syn"/>
    <property type="match status" value="1"/>
</dbReference>
<dbReference type="Proteomes" id="UP000327013">
    <property type="component" value="Unassembled WGS sequence"/>
</dbReference>
<protein>
    <recommendedName>
        <fullName evidence="7">2-(3-amino-3-carboxypropyl)histidine synthase subunit 2</fullName>
    </recommendedName>
</protein>
<dbReference type="SFLD" id="SFLDF00408">
    <property type="entry name" value="Diphthamide_biosynthesis_famil"/>
    <property type="match status" value="1"/>
</dbReference>
<dbReference type="InterPro" id="IPR042263">
    <property type="entry name" value="DPH1/DPH2_1"/>
</dbReference>
<reference evidence="9 10" key="1">
    <citation type="submission" date="2019-06" db="EMBL/GenBank/DDBJ databases">
        <title>A chromosomal-level reference genome of Carpinus fangiana (Coryloideae, Betulaceae).</title>
        <authorList>
            <person name="Yang X."/>
            <person name="Wang Z."/>
            <person name="Zhang L."/>
            <person name="Hao G."/>
            <person name="Liu J."/>
            <person name="Yang Y."/>
        </authorList>
    </citation>
    <scope>NUCLEOTIDE SEQUENCE [LARGE SCALE GENOMIC DNA]</scope>
    <source>
        <strain evidence="9">Cfa_2016G</strain>
        <tissue evidence="9">Leaf</tissue>
    </source>
</reference>
<evidence type="ECO:0000256" key="6">
    <source>
        <dbReference type="ARBA" id="ARBA00023014"/>
    </source>
</evidence>
<evidence type="ECO:0000256" key="4">
    <source>
        <dbReference type="ARBA" id="ARBA00022723"/>
    </source>
</evidence>
<evidence type="ECO:0000313" key="9">
    <source>
        <dbReference type="EMBL" id="KAB8346386.1"/>
    </source>
</evidence>
<dbReference type="Gene3D" id="3.40.50.11860">
    <property type="entry name" value="Diphthamide synthesis DPH1/DPH2 domain 3"/>
    <property type="match status" value="1"/>
</dbReference>
<keyword evidence="10" id="KW-1185">Reference proteome</keyword>
<dbReference type="Gene3D" id="3.40.50.11840">
    <property type="entry name" value="Diphthamide synthesis DPH1/DPH2 domain 1"/>
    <property type="match status" value="1"/>
</dbReference>
<keyword evidence="5 7" id="KW-0408">Iron</keyword>
<dbReference type="GO" id="GO:0090560">
    <property type="term" value="F:2-(3-amino-3-carboxypropyl)histidine synthase activity"/>
    <property type="evidence" value="ECO:0007669"/>
    <property type="project" value="InterPro"/>
</dbReference>
<sequence>MDDGTAPAAPPVLSTPDNHIFEQPGLAVDFSGLPRQDDEQLKITYEIQRTIAEIREGRRKRIALQFPDHMLPDSPRVFQALSRGLRAARRGPSPASKVAADNGLGEKMVELRVTERNEEDPEERLFVLADTSYGACCVDEVAAEHANADVVVHYGRSCLTPTARLPVIYVFTTPSLDVEAVVEAFSAQYSNLEEKIVLMADIPYNHHLTPLAAKLKAKGYSSLFVATLIKDPASPLPNRSVPTDGDALRQWQLFHISDPTQALLLTLSSRVDSVHIYPTNSRDPVVNASSTAMALNRRYAILTKLTTVPIFGILINTLSVKNYMDILAHVKKRIAEAGKKSYTFVVGKVNAAKVANFSEVGGWVVIGCWESSLLESKDFWKPVITPFELELALASDAERVWTGQWSSDFQSILEQARSETRYISEEVQNGNEVNDDDDDDDDESEPPEFDLRTGQYVSHSRPMKQKQMSAGKSQNGSTSLTRRANGDVATIGGVASPAAEYLKEKRTWQGLGSDFESRYEADGSMAEVKGAVIEAGRRGIAKGYTVGGSEAQH</sequence>
<dbReference type="InterPro" id="IPR010014">
    <property type="entry name" value="DHP2"/>
</dbReference>